<proteinExistence type="predicted"/>
<evidence type="ECO:0000313" key="2">
    <source>
        <dbReference type="EMBL" id="TVU18038.1"/>
    </source>
</evidence>
<evidence type="ECO:0000313" key="3">
    <source>
        <dbReference type="Proteomes" id="UP000324897"/>
    </source>
</evidence>
<organism evidence="2 3">
    <name type="scientific">Eragrostis curvula</name>
    <name type="common">weeping love grass</name>
    <dbReference type="NCBI Taxonomy" id="38414"/>
    <lineage>
        <taxon>Eukaryota</taxon>
        <taxon>Viridiplantae</taxon>
        <taxon>Streptophyta</taxon>
        <taxon>Embryophyta</taxon>
        <taxon>Tracheophyta</taxon>
        <taxon>Spermatophyta</taxon>
        <taxon>Magnoliopsida</taxon>
        <taxon>Liliopsida</taxon>
        <taxon>Poales</taxon>
        <taxon>Poaceae</taxon>
        <taxon>PACMAD clade</taxon>
        <taxon>Chloridoideae</taxon>
        <taxon>Eragrostideae</taxon>
        <taxon>Eragrostidinae</taxon>
        <taxon>Eragrostis</taxon>
    </lineage>
</organism>
<protein>
    <submittedName>
        <fullName evidence="2">Uncharacterized protein</fullName>
    </submittedName>
</protein>
<name>A0A5J9U461_9POAL</name>
<feature type="region of interest" description="Disordered" evidence="1">
    <location>
        <begin position="1"/>
        <end position="33"/>
    </location>
</feature>
<reference evidence="2 3" key="1">
    <citation type="journal article" date="2019" name="Sci. Rep.">
        <title>A high-quality genome of Eragrostis curvula grass provides insights into Poaceae evolution and supports new strategies to enhance forage quality.</title>
        <authorList>
            <person name="Carballo J."/>
            <person name="Santos B.A.C.M."/>
            <person name="Zappacosta D."/>
            <person name="Garbus I."/>
            <person name="Selva J.P."/>
            <person name="Gallo C.A."/>
            <person name="Diaz A."/>
            <person name="Albertini E."/>
            <person name="Caccamo M."/>
            <person name="Echenique V."/>
        </authorList>
    </citation>
    <scope>NUCLEOTIDE SEQUENCE [LARGE SCALE GENOMIC DNA]</scope>
    <source>
        <strain evidence="3">cv. Victoria</strain>
        <tissue evidence="2">Leaf</tissue>
    </source>
</reference>
<evidence type="ECO:0000256" key="1">
    <source>
        <dbReference type="SAM" id="MobiDB-lite"/>
    </source>
</evidence>
<feature type="region of interest" description="Disordered" evidence="1">
    <location>
        <begin position="60"/>
        <end position="79"/>
    </location>
</feature>
<feature type="compositionally biased region" description="Polar residues" evidence="1">
    <location>
        <begin position="1"/>
        <end position="23"/>
    </location>
</feature>
<gene>
    <name evidence="2" type="ORF">EJB05_34105</name>
</gene>
<dbReference type="AlphaFoldDB" id="A0A5J9U461"/>
<sequence length="79" mass="8212">MVGRSSSPSVSEKNRGSSSSSATGPARAPPSKSPLPVEFVGFELFPAVCLMNASTSMANSNLRASSSSTVSMPLFYQPR</sequence>
<feature type="compositionally biased region" description="Polar residues" evidence="1">
    <location>
        <begin position="60"/>
        <end position="71"/>
    </location>
</feature>
<dbReference type="Gramene" id="TVU18038">
    <property type="protein sequence ID" value="TVU18038"/>
    <property type="gene ID" value="EJB05_34105"/>
</dbReference>
<keyword evidence="3" id="KW-1185">Reference proteome</keyword>
<feature type="non-terminal residue" evidence="2">
    <location>
        <position position="1"/>
    </location>
</feature>
<accession>A0A5J9U461</accession>
<dbReference type="EMBL" id="RWGY01000029">
    <property type="protein sequence ID" value="TVU18038.1"/>
    <property type="molecule type" value="Genomic_DNA"/>
</dbReference>
<comment type="caution">
    <text evidence="2">The sequence shown here is derived from an EMBL/GenBank/DDBJ whole genome shotgun (WGS) entry which is preliminary data.</text>
</comment>
<dbReference type="Proteomes" id="UP000324897">
    <property type="component" value="Chromosome 7"/>
</dbReference>